<comment type="caution">
    <text evidence="1">The sequence shown here is derived from an EMBL/GenBank/DDBJ whole genome shotgun (WGS) entry which is preliminary data.</text>
</comment>
<evidence type="ECO:0000313" key="2">
    <source>
        <dbReference type="Proteomes" id="UP000326509"/>
    </source>
</evidence>
<evidence type="ECO:0000313" key="1">
    <source>
        <dbReference type="EMBL" id="GER60355.1"/>
    </source>
</evidence>
<dbReference type="AlphaFoldDB" id="A0A5J4IR15"/>
<organism evidence="1 2">
    <name type="scientific">Patiriisocius marinus</name>
    <dbReference type="NCBI Taxonomy" id="1397112"/>
    <lineage>
        <taxon>Bacteria</taxon>
        <taxon>Pseudomonadati</taxon>
        <taxon>Bacteroidota</taxon>
        <taxon>Flavobacteriia</taxon>
        <taxon>Flavobacteriales</taxon>
        <taxon>Flavobacteriaceae</taxon>
        <taxon>Patiriisocius</taxon>
    </lineage>
</organism>
<dbReference type="Gene3D" id="3.40.30.10">
    <property type="entry name" value="Glutaredoxin"/>
    <property type="match status" value="1"/>
</dbReference>
<dbReference type="Pfam" id="PF14595">
    <property type="entry name" value="Thioredoxin_9"/>
    <property type="match status" value="1"/>
</dbReference>
<name>A0A5J4IR15_9FLAO</name>
<dbReference type="SUPFAM" id="SSF52833">
    <property type="entry name" value="Thioredoxin-like"/>
    <property type="match status" value="1"/>
</dbReference>
<dbReference type="EMBL" id="BKCG01000007">
    <property type="protein sequence ID" value="GER60355.1"/>
    <property type="molecule type" value="Genomic_DNA"/>
</dbReference>
<reference evidence="1 2" key="1">
    <citation type="submission" date="2019-08" db="EMBL/GenBank/DDBJ databases">
        <title>Draft genome sequence of Ulvibacter marinus type strain NBRC 109484.</title>
        <authorList>
            <person name="Kawano K."/>
            <person name="Ushijima N."/>
            <person name="Kihara M."/>
            <person name="Itoh H."/>
        </authorList>
    </citation>
    <scope>NUCLEOTIDE SEQUENCE [LARGE SCALE GENOMIC DNA]</scope>
    <source>
        <strain evidence="1 2">NBRC 109484</strain>
    </source>
</reference>
<protein>
    <submittedName>
        <fullName evidence="1">Thioredoxin</fullName>
    </submittedName>
</protein>
<accession>A0A5J4IR15</accession>
<sequence length="206" mass="23071">MKAETITTESTALIEKTLNASTTYQEYRDLVHDLAQKDLSTGPIQTEALANYTGLNNARMRRLDKTIKISEETQTLFTNYSKSVTWLVLTESWCGDAAQSMPVINKLANIAPHVEMKVALRDENVELMQHFLTNGGMSIPKLIAIDNASKVVLGEWGPRPTVATKMVADYKEAHGGLTPEFKQDLQVWYTRDKGQSIIDDLEKILL</sequence>
<proteinExistence type="predicted"/>
<dbReference type="InterPro" id="IPR036249">
    <property type="entry name" value="Thioredoxin-like_sf"/>
</dbReference>
<dbReference type="OrthoDB" id="6120799at2"/>
<dbReference type="RefSeq" id="WP_151674795.1">
    <property type="nucleotide sequence ID" value="NZ_BKCG01000007.1"/>
</dbReference>
<gene>
    <name evidence="1" type="ORF">ULMA_24630</name>
</gene>
<keyword evidence="2" id="KW-1185">Reference proteome</keyword>
<dbReference type="Proteomes" id="UP000326509">
    <property type="component" value="Unassembled WGS sequence"/>
</dbReference>